<organism evidence="4 5">
    <name type="scientific">Romboutsia lituseburensis DSM 797</name>
    <dbReference type="NCBI Taxonomy" id="1121325"/>
    <lineage>
        <taxon>Bacteria</taxon>
        <taxon>Bacillati</taxon>
        <taxon>Bacillota</taxon>
        <taxon>Clostridia</taxon>
        <taxon>Peptostreptococcales</taxon>
        <taxon>Peptostreptococcaceae</taxon>
        <taxon>Romboutsia</taxon>
    </lineage>
</organism>
<feature type="domain" description="DUF4179" evidence="2">
    <location>
        <begin position="44"/>
        <end position="129"/>
    </location>
</feature>
<dbReference type="EMBL" id="FNGW01000004">
    <property type="protein sequence ID" value="SDL97040.1"/>
    <property type="molecule type" value="Genomic_DNA"/>
</dbReference>
<keyword evidence="5" id="KW-1185">Reference proteome</keyword>
<dbReference type="AlphaFoldDB" id="A0A1G9PE12"/>
<dbReference type="Pfam" id="PF13786">
    <property type="entry name" value="DUF4179"/>
    <property type="match status" value="1"/>
</dbReference>
<keyword evidence="1" id="KW-1133">Transmembrane helix</keyword>
<dbReference type="Gene3D" id="2.60.40.1630">
    <property type="entry name" value="bacillus anthracis domain"/>
    <property type="match status" value="1"/>
</dbReference>
<keyword evidence="1" id="KW-0812">Transmembrane</keyword>
<dbReference type="STRING" id="1121325.SAMN04515677_104323"/>
<protein>
    <submittedName>
        <fullName evidence="4">Uncharacterized protein</fullName>
    </submittedName>
</protein>
<dbReference type="InterPro" id="IPR025436">
    <property type="entry name" value="DUF4179"/>
</dbReference>
<evidence type="ECO:0000259" key="3">
    <source>
        <dbReference type="Pfam" id="PF18705"/>
    </source>
</evidence>
<dbReference type="Proteomes" id="UP000199068">
    <property type="component" value="Unassembled WGS sequence"/>
</dbReference>
<keyword evidence="1" id="KW-0472">Membrane</keyword>
<dbReference type="RefSeq" id="WP_092725718.1">
    <property type="nucleotide sequence ID" value="NZ_FNGW01000004.1"/>
</dbReference>
<dbReference type="InterPro" id="IPR040680">
    <property type="entry name" value="DUF5643"/>
</dbReference>
<dbReference type="Gene3D" id="2.60.40.1640">
    <property type="entry name" value="Conserved domain protein"/>
    <property type="match status" value="1"/>
</dbReference>
<name>A0A1G9PE12_9FIRM</name>
<evidence type="ECO:0000313" key="5">
    <source>
        <dbReference type="Proteomes" id="UP000199068"/>
    </source>
</evidence>
<evidence type="ECO:0000313" key="4">
    <source>
        <dbReference type="EMBL" id="SDL97040.1"/>
    </source>
</evidence>
<feature type="domain" description="DUF5643" evidence="3">
    <location>
        <begin position="231"/>
        <end position="357"/>
    </location>
</feature>
<evidence type="ECO:0000259" key="2">
    <source>
        <dbReference type="Pfam" id="PF13786"/>
    </source>
</evidence>
<evidence type="ECO:0000256" key="1">
    <source>
        <dbReference type="SAM" id="Phobius"/>
    </source>
</evidence>
<gene>
    <name evidence="4" type="ORF">SAMN04515677_104323</name>
</gene>
<sequence length="360" mass="41816">MTNENKNIYDLLCEIEVDLDEYEKEELTDIEKMKLKKQFRKSNKNRNYKKYISAASIVIISLGIISQTKIGAYAYSTIEDIAEVVKIALGVDNKIDEYSSYINQSVTRRGLTLKIENVILDGNELIIHMNRKYDKELKENEYLDMVSDHLYVNGEKIYGSARGYYGKVNESKQNFIIGYELPKEYKGDVNVKFRIMDFAIGKDDDLNYFKRIIGPWTFKFKVNGDKLYKDTKNIELKEKINLDTGATMKLESYRGNIISQKIKLTMTGHKNIENEKNAIEIILKGRDDLGNKVEFTSIQGVLDSKSQKYIYEYDDTLRMFDENAKKLNLTPYLLILDDSTGDYKKVYKKIGDEFTIDLSK</sequence>
<feature type="transmembrane region" description="Helical" evidence="1">
    <location>
        <begin position="51"/>
        <end position="75"/>
    </location>
</feature>
<accession>A0A1G9PE12</accession>
<proteinExistence type="predicted"/>
<reference evidence="4 5" key="1">
    <citation type="submission" date="2016-10" db="EMBL/GenBank/DDBJ databases">
        <authorList>
            <person name="de Groot N.N."/>
        </authorList>
    </citation>
    <scope>NUCLEOTIDE SEQUENCE [LARGE SCALE GENOMIC DNA]</scope>
    <source>
        <strain evidence="4 5">DSM 797</strain>
    </source>
</reference>
<dbReference type="Pfam" id="PF18705">
    <property type="entry name" value="DUF5643"/>
    <property type="match status" value="1"/>
</dbReference>